<dbReference type="EC" id="2.7.1.180" evidence="2"/>
<dbReference type="InterPro" id="IPR003374">
    <property type="entry name" value="ApbE-like_sf"/>
</dbReference>
<keyword evidence="8" id="KW-0460">Magnesium</keyword>
<keyword evidence="5 11" id="KW-0808">Transferase</keyword>
<reference evidence="12 13" key="1">
    <citation type="journal article" date="2017" name="Nature">
        <title>Atmospheric trace gases support primary production in Antarctic desert surface soil.</title>
        <authorList>
            <person name="Ji M."/>
            <person name="Greening C."/>
            <person name="Vanwonterghem I."/>
            <person name="Carere C.R."/>
            <person name="Bay S.K."/>
            <person name="Steen J.A."/>
            <person name="Montgomery K."/>
            <person name="Lines T."/>
            <person name="Beardall J."/>
            <person name="van Dorst J."/>
            <person name="Snape I."/>
            <person name="Stott M.B."/>
            <person name="Hugenholtz P."/>
            <person name="Ferrari B.C."/>
        </authorList>
    </citation>
    <scope>NUCLEOTIDE SEQUENCE [LARGE SCALE GENOMIC DNA]</scope>
    <source>
        <strain evidence="12">RRmetagenome_bin12</strain>
    </source>
</reference>
<evidence type="ECO:0000256" key="6">
    <source>
        <dbReference type="ARBA" id="ARBA00022723"/>
    </source>
</evidence>
<evidence type="ECO:0000313" key="11">
    <source>
        <dbReference type="EMBL" id="MBJ7593403.1"/>
    </source>
</evidence>
<comment type="cofactor">
    <cofactor evidence="1">
        <name>Mg(2+)</name>
        <dbReference type="ChEBI" id="CHEBI:18420"/>
    </cofactor>
</comment>
<evidence type="ECO:0000256" key="1">
    <source>
        <dbReference type="ARBA" id="ARBA00001946"/>
    </source>
</evidence>
<protein>
    <recommendedName>
        <fullName evidence="3">FAD:protein FMN transferase</fullName>
        <ecNumber evidence="2">2.7.1.180</ecNumber>
    </recommendedName>
    <alternativeName>
        <fullName evidence="9">Flavin transferase</fullName>
    </alternativeName>
</protein>
<dbReference type="AlphaFoldDB" id="A0A2W6ABP5"/>
<evidence type="ECO:0000256" key="2">
    <source>
        <dbReference type="ARBA" id="ARBA00011955"/>
    </source>
</evidence>
<dbReference type="Pfam" id="PF02424">
    <property type="entry name" value="ApbE"/>
    <property type="match status" value="1"/>
</dbReference>
<dbReference type="EMBL" id="JAEKNS010000014">
    <property type="protein sequence ID" value="MBJ7593403.1"/>
    <property type="molecule type" value="Genomic_DNA"/>
</dbReference>
<dbReference type="GO" id="GO:0046872">
    <property type="term" value="F:metal ion binding"/>
    <property type="evidence" value="ECO:0007669"/>
    <property type="project" value="UniProtKB-KW"/>
</dbReference>
<evidence type="ECO:0000256" key="5">
    <source>
        <dbReference type="ARBA" id="ARBA00022679"/>
    </source>
</evidence>
<evidence type="ECO:0000313" key="12">
    <source>
        <dbReference type="EMBL" id="PZR80944.1"/>
    </source>
</evidence>
<accession>A0A934N419</accession>
<dbReference type="SUPFAM" id="SSF143631">
    <property type="entry name" value="ApbE-like"/>
    <property type="match status" value="1"/>
</dbReference>
<evidence type="ECO:0000256" key="8">
    <source>
        <dbReference type="ARBA" id="ARBA00022842"/>
    </source>
</evidence>
<dbReference type="PANTHER" id="PTHR30040">
    <property type="entry name" value="THIAMINE BIOSYNTHESIS LIPOPROTEIN APBE"/>
    <property type="match status" value="1"/>
</dbReference>
<name>A0A2W6ABP5_9BACT</name>
<comment type="catalytic activity">
    <reaction evidence="10">
        <text>L-threonyl-[protein] + FAD = FMN-L-threonyl-[protein] + AMP + H(+)</text>
        <dbReference type="Rhea" id="RHEA:36847"/>
        <dbReference type="Rhea" id="RHEA-COMP:11060"/>
        <dbReference type="Rhea" id="RHEA-COMP:11061"/>
        <dbReference type="ChEBI" id="CHEBI:15378"/>
        <dbReference type="ChEBI" id="CHEBI:30013"/>
        <dbReference type="ChEBI" id="CHEBI:57692"/>
        <dbReference type="ChEBI" id="CHEBI:74257"/>
        <dbReference type="ChEBI" id="CHEBI:456215"/>
        <dbReference type="EC" id="2.7.1.180"/>
    </reaction>
</comment>
<dbReference type="Proteomes" id="UP000606991">
    <property type="component" value="Unassembled WGS sequence"/>
</dbReference>
<evidence type="ECO:0000256" key="3">
    <source>
        <dbReference type="ARBA" id="ARBA00016337"/>
    </source>
</evidence>
<keyword evidence="7" id="KW-0274">FAD</keyword>
<evidence type="ECO:0000256" key="7">
    <source>
        <dbReference type="ARBA" id="ARBA00022827"/>
    </source>
</evidence>
<dbReference type="GO" id="GO:0016740">
    <property type="term" value="F:transferase activity"/>
    <property type="evidence" value="ECO:0007669"/>
    <property type="project" value="UniProtKB-KW"/>
</dbReference>
<dbReference type="InterPro" id="IPR024932">
    <property type="entry name" value="ApbE"/>
</dbReference>
<evidence type="ECO:0000256" key="9">
    <source>
        <dbReference type="ARBA" id="ARBA00031306"/>
    </source>
</evidence>
<evidence type="ECO:0000313" key="13">
    <source>
        <dbReference type="Proteomes" id="UP000248724"/>
    </source>
</evidence>
<reference evidence="12" key="2">
    <citation type="submission" date="2018-05" db="EMBL/GenBank/DDBJ databases">
        <authorList>
            <person name="Ferrari B."/>
        </authorList>
    </citation>
    <scope>NUCLEOTIDE SEQUENCE</scope>
    <source>
        <strain evidence="12">RRmetagenome_bin12</strain>
    </source>
</reference>
<reference evidence="11 14" key="3">
    <citation type="submission" date="2020-10" db="EMBL/GenBank/DDBJ databases">
        <title>Ca. Dormibacterota MAGs.</title>
        <authorList>
            <person name="Montgomery K."/>
        </authorList>
    </citation>
    <scope>NUCLEOTIDE SEQUENCE [LARGE SCALE GENOMIC DNA]</scope>
    <source>
        <strain evidence="11">SC8812_S17_18</strain>
    </source>
</reference>
<organism evidence="12 13">
    <name type="scientific">Candidatus Aeolococcus gillhamiae</name>
    <dbReference type="NCBI Taxonomy" id="3127015"/>
    <lineage>
        <taxon>Bacteria</taxon>
        <taxon>Bacillati</taxon>
        <taxon>Candidatus Dormiibacterota</taxon>
        <taxon>Candidatus Dormibacteria</taxon>
        <taxon>Candidatus Aeolococcales</taxon>
        <taxon>Candidatus Aeolococcaceae</taxon>
        <taxon>Candidatus Aeolococcus</taxon>
    </lineage>
</organism>
<keyword evidence="6" id="KW-0479">Metal-binding</keyword>
<sequence>MGTVVRVVVTRPQRLAAAKEAVDHVLSDIDQACSRFREDSELSRLNAGAGREQSVSPLLALAIGHGLRAAQLTGGDVDPTVGTAMRLIGYDVDYASVAATGEPLVLTVQPIPGWRSVRFSELTRSVFIPDAVELDLGATAKALAADLAAAAALAALAGGGALVSLGGDIALAGTPPTGGWTVQVSDNSTDPLDSAAERINLAVGAMATSSTRTRSWRRGGVVLHHIIDPRTGGPVESPWRLATVVAATCVDANTGSTAAIVRGAAAVPWLEEQKLPSRLVGNDDAVVRIAGWPAPAARAGD</sequence>
<evidence type="ECO:0000313" key="14">
    <source>
        <dbReference type="Proteomes" id="UP000606991"/>
    </source>
</evidence>
<dbReference type="EMBL" id="QHBU01000130">
    <property type="protein sequence ID" value="PZR80944.1"/>
    <property type="molecule type" value="Genomic_DNA"/>
</dbReference>
<evidence type="ECO:0000256" key="10">
    <source>
        <dbReference type="ARBA" id="ARBA00048540"/>
    </source>
</evidence>
<comment type="caution">
    <text evidence="12">The sequence shown here is derived from an EMBL/GenBank/DDBJ whole genome shotgun (WGS) entry which is preliminary data.</text>
</comment>
<dbReference type="PANTHER" id="PTHR30040:SF2">
    <property type="entry name" value="FAD:PROTEIN FMN TRANSFERASE"/>
    <property type="match status" value="1"/>
</dbReference>
<gene>
    <name evidence="12" type="ORF">DLM65_07150</name>
    <name evidence="11" type="ORF">JF886_00835</name>
</gene>
<dbReference type="Gene3D" id="3.10.520.10">
    <property type="entry name" value="ApbE-like domains"/>
    <property type="match status" value="1"/>
</dbReference>
<evidence type="ECO:0000256" key="4">
    <source>
        <dbReference type="ARBA" id="ARBA00022630"/>
    </source>
</evidence>
<dbReference type="Proteomes" id="UP000248724">
    <property type="component" value="Unassembled WGS sequence"/>
</dbReference>
<keyword evidence="4" id="KW-0285">Flavoprotein</keyword>
<accession>A0A2W6ABP5</accession>
<proteinExistence type="predicted"/>